<dbReference type="InterPro" id="IPR021994">
    <property type="entry name" value="DUF3592"/>
</dbReference>
<feature type="transmembrane region" description="Helical" evidence="1">
    <location>
        <begin position="190"/>
        <end position="211"/>
    </location>
</feature>
<keyword evidence="4" id="KW-1185">Reference proteome</keyword>
<comment type="caution">
    <text evidence="3">The sequence shown here is derived from an EMBL/GenBank/DDBJ whole genome shotgun (WGS) entry which is preliminary data.</text>
</comment>
<evidence type="ECO:0000256" key="1">
    <source>
        <dbReference type="SAM" id="Phobius"/>
    </source>
</evidence>
<feature type="transmembrane region" description="Helical" evidence="1">
    <location>
        <begin position="458"/>
        <end position="480"/>
    </location>
</feature>
<feature type="transmembrane region" description="Helical" evidence="1">
    <location>
        <begin position="145"/>
        <end position="169"/>
    </location>
</feature>
<organism evidence="3 4">
    <name type="scientific">Alcanivorax hongdengensis A-11-3</name>
    <dbReference type="NCBI Taxonomy" id="1177179"/>
    <lineage>
        <taxon>Bacteria</taxon>
        <taxon>Pseudomonadati</taxon>
        <taxon>Pseudomonadota</taxon>
        <taxon>Gammaproteobacteria</taxon>
        <taxon>Oceanospirillales</taxon>
        <taxon>Alcanivoracaceae</taxon>
        <taxon>Alcanivorax</taxon>
    </lineage>
</organism>
<evidence type="ECO:0000313" key="4">
    <source>
        <dbReference type="Proteomes" id="UP000010164"/>
    </source>
</evidence>
<dbReference type="STRING" id="1177179.A11A3_09500"/>
<dbReference type="AlphaFoldDB" id="L0WB35"/>
<feature type="domain" description="DUF3592" evidence="2">
    <location>
        <begin position="55"/>
        <end position="142"/>
    </location>
</feature>
<evidence type="ECO:0000259" key="2">
    <source>
        <dbReference type="Pfam" id="PF12158"/>
    </source>
</evidence>
<reference evidence="3 4" key="1">
    <citation type="journal article" date="2012" name="J. Bacteriol.">
        <title>Genome Sequence of the Alkane-Degrading Bacterium Alcanivorax hongdengensis Type Strain A-11-3.</title>
        <authorList>
            <person name="Lai Q."/>
            <person name="Shao Z."/>
        </authorList>
    </citation>
    <scope>NUCLEOTIDE SEQUENCE [LARGE SCALE GENOMIC DNA]</scope>
    <source>
        <strain evidence="3 4">A-11-3</strain>
    </source>
</reference>
<sequence length="572" mass="63479">MDNTETGTGSDKKQKSGWVMNLFAGLFLVAGLALMVFVGLKPLFHYWQSGSWQQVPARVLSSELHRHRGDDSTTYSVTARYRYEFDGRSYTSNRASLYSGSDNFDDYWQQLAGRLERARLRDYAITAWVNPQAPSQAYLDRTLRWSAMVFGVTIGAVFSLVGGGLLWLFNRSSRQRQRDQVAGTLSSQETSGYWILIGMGAIFVLLPSPALWAIPEEWHKGNYAILAVLLFPLVGGGMLLAGWKMRRTFLYFGPTPLEPDPNPGQIGGQMGGEVRIGLPLTEDQIDTLMLSCVRRRQTGSGKNRSTSETIIWQREQRPLVQQGANGTRIQFCFDVPEGLPETGGPHDNRIHWRVNLEGRQQGRSLSRSWELPGLAGTGQSRFTLPEAHRRNSERQASLAAMESANAQIQVEQTGQGLRIYSAAGRHLGMKLGLLLFGGLFTAVGGFLLYQAASEGAMLYFMAVVFGGIGLLILFSALYMLGRSLETHVRGSQVRTVRRWLGIPLFQRQGQLLRADQLQLHSSLSTTQGTRKTEYMALSANLDGRKVRLAEGIAGRDAGEALQQSVLRVLRLA</sequence>
<keyword evidence="1" id="KW-0472">Membrane</keyword>
<evidence type="ECO:0000313" key="3">
    <source>
        <dbReference type="EMBL" id="EKF74224.1"/>
    </source>
</evidence>
<dbReference type="PATRIC" id="fig|1177179.3.peg.1893"/>
<feature type="transmembrane region" description="Helical" evidence="1">
    <location>
        <begin position="18"/>
        <end position="40"/>
    </location>
</feature>
<dbReference type="RefSeq" id="WP_008929078.1">
    <property type="nucleotide sequence ID" value="NZ_AMRJ01000013.1"/>
</dbReference>
<name>L0WB35_9GAMM</name>
<accession>L0WB35</accession>
<feature type="transmembrane region" description="Helical" evidence="1">
    <location>
        <begin position="223"/>
        <end position="243"/>
    </location>
</feature>
<dbReference type="Proteomes" id="UP000010164">
    <property type="component" value="Unassembled WGS sequence"/>
</dbReference>
<keyword evidence="1" id="KW-0812">Transmembrane</keyword>
<gene>
    <name evidence="3" type="ORF">A11A3_09500</name>
</gene>
<feature type="transmembrane region" description="Helical" evidence="1">
    <location>
        <begin position="431"/>
        <end position="452"/>
    </location>
</feature>
<dbReference type="EMBL" id="AMRJ01000013">
    <property type="protein sequence ID" value="EKF74224.1"/>
    <property type="molecule type" value="Genomic_DNA"/>
</dbReference>
<dbReference type="Pfam" id="PF12158">
    <property type="entry name" value="DUF3592"/>
    <property type="match status" value="1"/>
</dbReference>
<proteinExistence type="predicted"/>
<keyword evidence="1" id="KW-1133">Transmembrane helix</keyword>
<dbReference type="eggNOG" id="ENOG502ZBDN">
    <property type="taxonomic scope" value="Bacteria"/>
</dbReference>
<protein>
    <recommendedName>
        <fullName evidence="2">DUF3592 domain-containing protein</fullName>
    </recommendedName>
</protein>